<reference evidence="3" key="1">
    <citation type="journal article" date="2019" name="Int. J. Syst. Evol. Microbiol.">
        <title>The Global Catalogue of Microorganisms (GCM) 10K type strain sequencing project: providing services to taxonomists for standard genome sequencing and annotation.</title>
        <authorList>
            <consortium name="The Broad Institute Genomics Platform"/>
            <consortium name="The Broad Institute Genome Sequencing Center for Infectious Disease"/>
            <person name="Wu L."/>
            <person name="Ma J."/>
        </authorList>
    </citation>
    <scope>NUCLEOTIDE SEQUENCE [LARGE SCALE GENOMIC DNA]</scope>
    <source>
        <strain evidence="3">LMG 24813</strain>
    </source>
</reference>
<dbReference type="Proteomes" id="UP001595848">
    <property type="component" value="Unassembled WGS sequence"/>
</dbReference>
<dbReference type="RefSeq" id="WP_217964413.1">
    <property type="nucleotide sequence ID" value="NZ_JAHTBN010000003.1"/>
</dbReference>
<sequence length="180" mass="19372">MIPTQRWPLRLPLWAALAASGLGVAAFLSLWLACGPYAAVGLSAAVAWLCARRPGRGAYRRACLELDPVHGWMLQCGTERRRLRLLRVWPACGWVSLRFAASSPSGSGGPAIDREQGAKPPAWQGAAAFLRFGRAPVSKENMLELTVWKSAVPAEGWRRLRVAIAGLPARPAVLARSAAP</sequence>
<comment type="caution">
    <text evidence="2">The sequence shown here is derived from an EMBL/GenBank/DDBJ whole genome shotgun (WGS) entry which is preliminary data.</text>
</comment>
<keyword evidence="1" id="KW-1133">Transmembrane helix</keyword>
<name>A0ABV8NWS9_9BURK</name>
<feature type="transmembrane region" description="Helical" evidence="1">
    <location>
        <begin position="12"/>
        <end position="29"/>
    </location>
</feature>
<dbReference type="PROSITE" id="PS51257">
    <property type="entry name" value="PROKAR_LIPOPROTEIN"/>
    <property type="match status" value="1"/>
</dbReference>
<gene>
    <name evidence="2" type="ORF">ACFOY1_05090</name>
</gene>
<keyword evidence="1" id="KW-0812">Transmembrane</keyword>
<dbReference type="EMBL" id="JBHSBV010000002">
    <property type="protein sequence ID" value="MFC4200323.1"/>
    <property type="molecule type" value="Genomic_DNA"/>
</dbReference>
<organism evidence="2 3">
    <name type="scientific">Candidimonas humi</name>
    <dbReference type="NCBI Taxonomy" id="683355"/>
    <lineage>
        <taxon>Bacteria</taxon>
        <taxon>Pseudomonadati</taxon>
        <taxon>Pseudomonadota</taxon>
        <taxon>Betaproteobacteria</taxon>
        <taxon>Burkholderiales</taxon>
        <taxon>Alcaligenaceae</taxon>
        <taxon>Candidimonas</taxon>
    </lineage>
</organism>
<proteinExistence type="predicted"/>
<protein>
    <recommendedName>
        <fullName evidence="4">Toxin CptA</fullName>
    </recommendedName>
</protein>
<evidence type="ECO:0000256" key="1">
    <source>
        <dbReference type="SAM" id="Phobius"/>
    </source>
</evidence>
<evidence type="ECO:0000313" key="3">
    <source>
        <dbReference type="Proteomes" id="UP001595848"/>
    </source>
</evidence>
<keyword evidence="1" id="KW-0472">Membrane</keyword>
<evidence type="ECO:0008006" key="4">
    <source>
        <dbReference type="Google" id="ProtNLM"/>
    </source>
</evidence>
<evidence type="ECO:0000313" key="2">
    <source>
        <dbReference type="EMBL" id="MFC4200323.1"/>
    </source>
</evidence>
<accession>A0ABV8NWS9</accession>
<keyword evidence="3" id="KW-1185">Reference proteome</keyword>